<dbReference type="KEGG" id="oai:OLEAN_C30770"/>
<dbReference type="EMBL" id="FO203512">
    <property type="protein sequence ID" value="CCK77253.1"/>
    <property type="molecule type" value="Genomic_DNA"/>
</dbReference>
<reference evidence="2 3" key="1">
    <citation type="journal article" date="2013" name="Nat. Commun.">
        <title>Genome sequence and functional genomic analysis of the oil-degrading bacterium Oleispira antarctica.</title>
        <authorList>
            <person name="Kube M."/>
            <person name="Chernikova T.N."/>
            <person name="Al-Ramahi Y."/>
            <person name="Beloqui A."/>
            <person name="Lopez-Cortez N."/>
            <person name="Guazzaroni M.E."/>
            <person name="Heipieper H.J."/>
            <person name="Klages S."/>
            <person name="Kotsyurbenko O.R."/>
            <person name="Langer I."/>
            <person name="Nechitaylo T.Y."/>
            <person name="Lunsdorf H."/>
            <person name="Fernandez M."/>
            <person name="Juarez S."/>
            <person name="Ciordia S."/>
            <person name="Singer A."/>
            <person name="Kagan O."/>
            <person name="Egorova O."/>
            <person name="Petit P.A."/>
            <person name="Stogios P."/>
            <person name="Kim Y."/>
            <person name="Tchigvintsev A."/>
            <person name="Flick R."/>
            <person name="Denaro R."/>
            <person name="Genovese M."/>
            <person name="Albar J.P."/>
            <person name="Reva O.N."/>
            <person name="Martinez-Gomariz M."/>
            <person name="Tran H."/>
            <person name="Ferrer M."/>
            <person name="Savchenko A."/>
            <person name="Yakunin A.F."/>
            <person name="Yakimov M.M."/>
            <person name="Golyshina O.V."/>
            <person name="Reinhardt R."/>
            <person name="Golyshin P.N."/>
        </authorList>
    </citation>
    <scope>NUCLEOTIDE SEQUENCE [LARGE SCALE GENOMIC DNA]</scope>
</reference>
<gene>
    <name evidence="2" type="ORF">OLEAN_C30770</name>
</gene>
<proteinExistence type="predicted"/>
<evidence type="ECO:0000313" key="2">
    <source>
        <dbReference type="EMBL" id="CCK77253.1"/>
    </source>
</evidence>
<keyword evidence="3" id="KW-1185">Reference proteome</keyword>
<evidence type="ECO:0000256" key="1">
    <source>
        <dbReference type="SAM" id="SignalP"/>
    </source>
</evidence>
<dbReference type="STRING" id="698738.OLEAN_C30770"/>
<evidence type="ECO:0000313" key="3">
    <source>
        <dbReference type="Proteomes" id="UP000032749"/>
    </source>
</evidence>
<protein>
    <recommendedName>
        <fullName evidence="4">Lipoprotein</fullName>
    </recommendedName>
</protein>
<name>R4YTR4_OLEAN</name>
<organism evidence="2 3">
    <name type="scientific">Oleispira antarctica RB-8</name>
    <dbReference type="NCBI Taxonomy" id="698738"/>
    <lineage>
        <taxon>Bacteria</taxon>
        <taxon>Pseudomonadati</taxon>
        <taxon>Pseudomonadota</taxon>
        <taxon>Gammaproteobacteria</taxon>
        <taxon>Oceanospirillales</taxon>
        <taxon>Oceanospirillaceae</taxon>
        <taxon>Oleispira</taxon>
    </lineage>
</organism>
<feature type="chain" id="PRO_5004383506" description="Lipoprotein" evidence="1">
    <location>
        <begin position="20"/>
        <end position="417"/>
    </location>
</feature>
<feature type="signal peptide" evidence="1">
    <location>
        <begin position="1"/>
        <end position="19"/>
    </location>
</feature>
<accession>R4YTR4</accession>
<keyword evidence="1" id="KW-0732">Signal</keyword>
<evidence type="ECO:0008006" key="4">
    <source>
        <dbReference type="Google" id="ProtNLM"/>
    </source>
</evidence>
<dbReference type="OrthoDB" id="1188513at2"/>
<sequence length="417" mass="47423">MNKQLLIASALLSANLTHAADFELSGYVGLEWREHFEEGQFNNANNEQADRQLGLTAEPEMVWSLADGEQTIVFKPYVRIDSADDERTHGDIRELSWMTYGDDWEVTAGISKVYWGVAESQHLVDIINQTDFVEAPDGEDKLGQPMVKLSFIRDWGTVTGFVLPGFRERTFPGDEGRFRTELSMDIDNAQYQAGEEDAHVDYALRWNHTIDDYDVGFSWFNGTSRDPIFAPARTSGELVPFYAQINQLGIDLQATLDSWLWKFEAIYRTYDDSVKNDFDQLGTLTQRDFGVENYTAATGGFEYTFYGPFETNWDWGVLAEYQYDSRENGSIAIGQNDVFLGSRIAFNDAASSEVLAGISQDLDSAGTQSFVMEFATRINEGLKLNVDVFLLMSDDDENVSYQFKRDDYVQLSLNYYY</sequence>
<dbReference type="PATRIC" id="fig|698738.3.peg.3199"/>
<dbReference type="AlphaFoldDB" id="R4YTR4"/>
<dbReference type="Proteomes" id="UP000032749">
    <property type="component" value="Chromosome"/>
</dbReference>
<dbReference type="HOGENOM" id="CLU_044829_0_0_6"/>